<sequence length="217" mass="23603">MTDAKKNFSTIQLIFIQLGLLALFIGTNQFLEIQWGKVFDRGQVSTREDRLPAQVPSPIVESPAALLAQMYDDPLSDVSEMVDVVVKSYENTAKGRVLASYLVWAISSAKPDGYIDTLLNSAAKNGDFHIPEALLTLSGRLDTPSLLKSVILAGGRAKPKDTPLTQQHLLKLSDSLAGLSLTYYGNPQAHMRISNANEIMPRIAEAQVGQVVEIPGL</sequence>
<accession>A0A0F9S3N2</accession>
<keyword evidence="1" id="KW-0812">Transmembrane</keyword>
<proteinExistence type="predicted"/>
<evidence type="ECO:0000256" key="1">
    <source>
        <dbReference type="SAM" id="Phobius"/>
    </source>
</evidence>
<gene>
    <name evidence="2" type="ORF">LCGC14_0899880</name>
</gene>
<comment type="caution">
    <text evidence="2">The sequence shown here is derived from an EMBL/GenBank/DDBJ whole genome shotgun (WGS) entry which is preliminary data.</text>
</comment>
<organism evidence="2">
    <name type="scientific">marine sediment metagenome</name>
    <dbReference type="NCBI Taxonomy" id="412755"/>
    <lineage>
        <taxon>unclassified sequences</taxon>
        <taxon>metagenomes</taxon>
        <taxon>ecological metagenomes</taxon>
    </lineage>
</organism>
<keyword evidence="1" id="KW-0472">Membrane</keyword>
<reference evidence="2" key="1">
    <citation type="journal article" date="2015" name="Nature">
        <title>Complex archaea that bridge the gap between prokaryotes and eukaryotes.</title>
        <authorList>
            <person name="Spang A."/>
            <person name="Saw J.H."/>
            <person name="Jorgensen S.L."/>
            <person name="Zaremba-Niedzwiedzka K."/>
            <person name="Martijn J."/>
            <person name="Lind A.E."/>
            <person name="van Eijk R."/>
            <person name="Schleper C."/>
            <person name="Guy L."/>
            <person name="Ettema T.J."/>
        </authorList>
    </citation>
    <scope>NUCLEOTIDE SEQUENCE</scope>
</reference>
<dbReference type="EMBL" id="LAZR01002925">
    <property type="protein sequence ID" value="KKN23943.1"/>
    <property type="molecule type" value="Genomic_DNA"/>
</dbReference>
<keyword evidence="1" id="KW-1133">Transmembrane helix</keyword>
<dbReference type="AlphaFoldDB" id="A0A0F9S3N2"/>
<name>A0A0F9S3N2_9ZZZZ</name>
<feature type="transmembrane region" description="Helical" evidence="1">
    <location>
        <begin position="12"/>
        <end position="31"/>
    </location>
</feature>
<evidence type="ECO:0000313" key="2">
    <source>
        <dbReference type="EMBL" id="KKN23943.1"/>
    </source>
</evidence>
<protein>
    <submittedName>
        <fullName evidence="2">Uncharacterized protein</fullName>
    </submittedName>
</protein>